<evidence type="ECO:0000313" key="3">
    <source>
        <dbReference type="Proteomes" id="UP000674143"/>
    </source>
</evidence>
<dbReference type="AlphaFoldDB" id="A0A836GEF8"/>
<feature type="region of interest" description="Disordered" evidence="1">
    <location>
        <begin position="1"/>
        <end position="53"/>
    </location>
</feature>
<organism evidence="2 3">
    <name type="scientific">Leishmania orientalis</name>
    <dbReference type="NCBI Taxonomy" id="2249476"/>
    <lineage>
        <taxon>Eukaryota</taxon>
        <taxon>Discoba</taxon>
        <taxon>Euglenozoa</taxon>
        <taxon>Kinetoplastea</taxon>
        <taxon>Metakinetoplastina</taxon>
        <taxon>Trypanosomatida</taxon>
        <taxon>Trypanosomatidae</taxon>
        <taxon>Leishmaniinae</taxon>
        <taxon>Leishmania</taxon>
    </lineage>
</organism>
<reference evidence="3" key="2">
    <citation type="journal article" date="2021" name="Sci. Data">
        <title>Chromosome-scale genome sequencing, assembly and annotation of six genomes from subfamily Leishmaniinae.</title>
        <authorList>
            <person name="Almutairi H."/>
            <person name="Urbaniak M.D."/>
            <person name="Bates M.D."/>
            <person name="Jariyapan N."/>
            <person name="Kwakye-Nuako G."/>
            <person name="Thomaz Soccol V."/>
            <person name="Al-Salem W.S."/>
            <person name="Dillon R.J."/>
            <person name="Bates P.A."/>
            <person name="Gatherer D."/>
        </authorList>
    </citation>
    <scope>NUCLEOTIDE SEQUENCE [LARGE SCALE GENOMIC DNA]</scope>
</reference>
<sequence length="174" mass="18795">MDAPRKRHRGSPSEAAAKDDEDDSGAIPEREARHHAHSSKGTITFASKAEDMPEGDSDYALLVKRSSALLAKLGQRSMLVSCATQVGKTQKEATQALSLPCAFESHKPNSYGTSCSADSLALPFAAAEHTLPTETVRRSAKCTQTESSTSLEVRKKLLATELSELYTLLHVFFS</sequence>
<evidence type="ECO:0000313" key="2">
    <source>
        <dbReference type="EMBL" id="KAG5473476.1"/>
    </source>
</evidence>
<comment type="caution">
    <text evidence="2">The sequence shown here is derived from an EMBL/GenBank/DDBJ whole genome shotgun (WGS) entry which is preliminary data.</text>
</comment>
<dbReference type="GeneID" id="92359476"/>
<name>A0A836GEF8_9TRYP</name>
<dbReference type="Proteomes" id="UP000674143">
    <property type="component" value="Unassembled WGS sequence"/>
</dbReference>
<feature type="compositionally biased region" description="Basic residues" evidence="1">
    <location>
        <begin position="1"/>
        <end position="10"/>
    </location>
</feature>
<keyword evidence="3" id="KW-1185">Reference proteome</keyword>
<dbReference type="KEGG" id="loi:92359476"/>
<dbReference type="EMBL" id="JAFHLR010000029">
    <property type="protein sequence ID" value="KAG5473476.1"/>
    <property type="molecule type" value="Genomic_DNA"/>
</dbReference>
<dbReference type="RefSeq" id="XP_067061479.1">
    <property type="nucleotide sequence ID" value="XM_067205542.1"/>
</dbReference>
<gene>
    <name evidence="2" type="ORF">LSCM4_03544</name>
</gene>
<accession>A0A836GEF8</accession>
<reference evidence="3" key="1">
    <citation type="journal article" date="2021" name="Microbiol. Resour. Announc.">
        <title>LGAAP: Leishmaniinae Genome Assembly and Annotation Pipeline.</title>
        <authorList>
            <person name="Almutairi H."/>
            <person name="Urbaniak M.D."/>
            <person name="Bates M.D."/>
            <person name="Jariyapan N."/>
            <person name="Kwakye-Nuako G."/>
            <person name="Thomaz-Soccol V."/>
            <person name="Al-Salem W.S."/>
            <person name="Dillon R.J."/>
            <person name="Bates P.A."/>
            <person name="Gatherer D."/>
        </authorList>
    </citation>
    <scope>NUCLEOTIDE SEQUENCE [LARGE SCALE GENOMIC DNA]</scope>
</reference>
<evidence type="ECO:0000256" key="1">
    <source>
        <dbReference type="SAM" id="MobiDB-lite"/>
    </source>
</evidence>
<proteinExistence type="predicted"/>
<protein>
    <submittedName>
        <fullName evidence="2">Uncharacterized protein</fullName>
    </submittedName>
</protein>